<dbReference type="KEGG" id="hha:Hhal_1777"/>
<reference evidence="17" key="1">
    <citation type="submission" date="2006-12" db="EMBL/GenBank/DDBJ databases">
        <title>Complete sequence of Halorhodospira halophila SL1.</title>
        <authorList>
            <consortium name="US DOE Joint Genome Institute"/>
            <person name="Copeland A."/>
            <person name="Lucas S."/>
            <person name="Lapidus A."/>
            <person name="Barry K."/>
            <person name="Detter J.C."/>
            <person name="Glavina del Rio T."/>
            <person name="Hammon N."/>
            <person name="Israni S."/>
            <person name="Dalin E."/>
            <person name="Tice H."/>
            <person name="Pitluck S."/>
            <person name="Saunders E."/>
            <person name="Brettin T."/>
            <person name="Bruce D."/>
            <person name="Han C."/>
            <person name="Tapia R."/>
            <person name="Schmutz J."/>
            <person name="Larimer F."/>
            <person name="Land M."/>
            <person name="Hauser L."/>
            <person name="Kyrpides N."/>
            <person name="Mikhailova N."/>
            <person name="Hoff W."/>
            <person name="Richardson P."/>
        </authorList>
    </citation>
    <scope>NUCLEOTIDE SEQUENCE [LARGE SCALE GENOMIC DNA]</scope>
    <source>
        <strain evidence="17">DSM 244 / SL1</strain>
    </source>
</reference>
<evidence type="ECO:0000256" key="12">
    <source>
        <dbReference type="ARBA" id="ARBA00032041"/>
    </source>
</evidence>
<dbReference type="Gene3D" id="3.40.50.620">
    <property type="entry name" value="HUPs"/>
    <property type="match status" value="1"/>
</dbReference>
<dbReference type="NCBIfam" id="TIGR02055">
    <property type="entry name" value="APS_reductase"/>
    <property type="match status" value="1"/>
</dbReference>
<dbReference type="EMBL" id="CP000544">
    <property type="protein sequence ID" value="ABM62541.1"/>
    <property type="molecule type" value="Genomic_DNA"/>
</dbReference>
<dbReference type="GO" id="GO:0046872">
    <property type="term" value="F:metal ion binding"/>
    <property type="evidence" value="ECO:0007669"/>
    <property type="project" value="UniProtKB-KW"/>
</dbReference>
<dbReference type="GO" id="GO:0043866">
    <property type="term" value="F:adenylyl-sulfate reductase (thioredoxin) activity"/>
    <property type="evidence" value="ECO:0007669"/>
    <property type="project" value="UniProtKB-EC"/>
</dbReference>
<dbReference type="NCBIfam" id="NF002537">
    <property type="entry name" value="PRK02090.1"/>
    <property type="match status" value="1"/>
</dbReference>
<reference evidence="16 17" key="2">
    <citation type="journal article" date="2013" name="Stand. Genomic Sci.">
        <title>Complete genome sequence of Halorhodospira halophila SL1.</title>
        <authorList>
            <person name="Challacombe J.F."/>
            <person name="Majid S."/>
            <person name="Deole R."/>
            <person name="Brettin T.S."/>
            <person name="Bruce D."/>
            <person name="Delano S.F."/>
            <person name="Detter J.C."/>
            <person name="Gleasner C.D."/>
            <person name="Han C.S."/>
            <person name="Misra M."/>
            <person name="Reitenga K.G."/>
            <person name="Mikhailova N."/>
            <person name="Woyke T."/>
            <person name="Pitluck S."/>
            <person name="Nolan M."/>
            <person name="Land M.L."/>
            <person name="Saunders E."/>
            <person name="Tapia R."/>
            <person name="Lapidus A."/>
            <person name="Ivanova N."/>
            <person name="Hoff W.D."/>
        </authorList>
    </citation>
    <scope>NUCLEOTIDE SEQUENCE [LARGE SCALE GENOMIC DNA]</scope>
    <source>
        <strain evidence="17">DSM 244 / SL1</strain>
    </source>
</reference>
<comment type="pathway">
    <text evidence="8 14">Sulfur metabolism; hydrogen sulfide biosynthesis; sulfite from sulfate.</text>
</comment>
<comment type="subcellular location">
    <subcellularLocation>
        <location evidence="14">Cytoplasm</location>
    </subcellularLocation>
</comment>
<keyword evidence="6 14" id="KW-0411">Iron-sulfur</keyword>
<dbReference type="InterPro" id="IPR014729">
    <property type="entry name" value="Rossmann-like_a/b/a_fold"/>
</dbReference>
<evidence type="ECO:0000256" key="14">
    <source>
        <dbReference type="HAMAP-Rule" id="MF_00063"/>
    </source>
</evidence>
<dbReference type="PANTHER" id="PTHR46482">
    <property type="entry name" value="5'-ADENYLYLSULFATE REDUCTASE 3, CHLOROPLASTIC"/>
    <property type="match status" value="1"/>
</dbReference>
<dbReference type="GO" id="GO:0004604">
    <property type="term" value="F:phosphoadenylyl-sulfate reductase (thioredoxin) activity"/>
    <property type="evidence" value="ECO:0007669"/>
    <property type="project" value="UniProtKB-UniRule"/>
</dbReference>
<name>A1WXX9_HALHL</name>
<feature type="binding site" evidence="14">
    <location>
        <position position="205"/>
    </location>
    <ligand>
        <name>[4Fe-4S] cluster</name>
        <dbReference type="ChEBI" id="CHEBI:49883"/>
    </ligand>
</feature>
<dbReference type="STRING" id="349124.Hhal_1777"/>
<evidence type="ECO:0000313" key="16">
    <source>
        <dbReference type="EMBL" id="ABM62541.1"/>
    </source>
</evidence>
<dbReference type="GO" id="GO:0005737">
    <property type="term" value="C:cytoplasm"/>
    <property type="evidence" value="ECO:0007669"/>
    <property type="project" value="UniProtKB-SubCell"/>
</dbReference>
<accession>A1WXX9</accession>
<evidence type="ECO:0000313" key="17">
    <source>
        <dbReference type="Proteomes" id="UP000000647"/>
    </source>
</evidence>
<evidence type="ECO:0000256" key="11">
    <source>
        <dbReference type="ARBA" id="ARBA00030894"/>
    </source>
</evidence>
<keyword evidence="4 14" id="KW-0560">Oxidoreductase</keyword>
<keyword evidence="3 14" id="KW-0479">Metal-binding</keyword>
<dbReference type="HOGENOM" id="CLU_044089_1_0_6"/>
<dbReference type="GO" id="GO:0051539">
    <property type="term" value="F:4 iron, 4 sulfur cluster binding"/>
    <property type="evidence" value="ECO:0007669"/>
    <property type="project" value="UniProtKB-UniRule"/>
</dbReference>
<feature type="binding site" evidence="14">
    <location>
        <position position="202"/>
    </location>
    <ligand>
        <name>[4Fe-4S] cluster</name>
        <dbReference type="ChEBI" id="CHEBI:49883"/>
    </ligand>
</feature>
<dbReference type="RefSeq" id="WP_011814563.1">
    <property type="nucleotide sequence ID" value="NC_008789.1"/>
</dbReference>
<dbReference type="Proteomes" id="UP000000647">
    <property type="component" value="Chromosome"/>
</dbReference>
<comment type="cofactor">
    <cofactor evidence="14">
        <name>[4Fe-4S] cluster</name>
        <dbReference type="ChEBI" id="CHEBI:49883"/>
    </cofactor>
    <text evidence="14">Binds 1 [4Fe-4S] cluster per subunit.</text>
</comment>
<dbReference type="InterPro" id="IPR011798">
    <property type="entry name" value="APS_reductase"/>
</dbReference>
<keyword evidence="17" id="KW-1185">Reference proteome</keyword>
<feature type="active site" description="Nucleophile; cysteine thiosulfonate intermediate" evidence="14">
    <location>
        <position position="230"/>
    </location>
</feature>
<dbReference type="eggNOG" id="COG0175">
    <property type="taxonomic scope" value="Bacteria"/>
</dbReference>
<evidence type="ECO:0000256" key="4">
    <source>
        <dbReference type="ARBA" id="ARBA00023002"/>
    </source>
</evidence>
<dbReference type="OrthoDB" id="9794018at2"/>
<proteinExistence type="inferred from homology"/>
<comment type="function">
    <text evidence="7 14">Catalyzes the formation of sulfite from adenosine 5'-phosphosulfate (APS) using thioredoxin as an electron donor.</text>
</comment>
<feature type="domain" description="Phosphoadenosine phosphosulphate reductase" evidence="15">
    <location>
        <begin position="34"/>
        <end position="208"/>
    </location>
</feature>
<keyword evidence="2 14" id="KW-0963">Cytoplasm</keyword>
<evidence type="ECO:0000256" key="8">
    <source>
        <dbReference type="ARBA" id="ARBA00024327"/>
    </source>
</evidence>
<sequence length="238" mass="26986">MAIVDEPSDIAALEQRIEGTVAILRRVEAEYLPAVLASSFSAEDMVLLDLIRAHTPGIDAFTLDTGRLNAETYKLQQRVRERYGPVVRTYYPEAFEVEQVVASFGVNGFYHSLEARQACCHARKVEPLRRALSGQRAWLTGMRRAQAATRSELPIEEHDPEQGLIKLNPLAEWQEADVWGYLRSHGVPYNKLYDQGYRSIGCAPCTRPVAAGEDIRAGRWWWEHPARRECGLHRSPQD</sequence>
<dbReference type="GO" id="GO:0070814">
    <property type="term" value="P:hydrogen sulfide biosynthetic process"/>
    <property type="evidence" value="ECO:0007669"/>
    <property type="project" value="UniProtKB-UniRule"/>
</dbReference>
<dbReference type="CDD" id="cd23945">
    <property type="entry name" value="PAPS_reductase"/>
    <property type="match status" value="1"/>
</dbReference>
<evidence type="ECO:0000256" key="3">
    <source>
        <dbReference type="ARBA" id="ARBA00022723"/>
    </source>
</evidence>
<feature type="binding site" evidence="14">
    <location>
        <position position="120"/>
    </location>
    <ligand>
        <name>[4Fe-4S] cluster</name>
        <dbReference type="ChEBI" id="CHEBI:49883"/>
    </ligand>
</feature>
<evidence type="ECO:0000256" key="7">
    <source>
        <dbReference type="ARBA" id="ARBA00024298"/>
    </source>
</evidence>
<comment type="catalytic activity">
    <reaction evidence="13 14">
        <text>[thioredoxin]-disulfide + sulfite + AMP + 2 H(+) = adenosine 5'-phosphosulfate + [thioredoxin]-dithiol</text>
        <dbReference type="Rhea" id="RHEA:21976"/>
        <dbReference type="Rhea" id="RHEA-COMP:10698"/>
        <dbReference type="Rhea" id="RHEA-COMP:10700"/>
        <dbReference type="ChEBI" id="CHEBI:15378"/>
        <dbReference type="ChEBI" id="CHEBI:17359"/>
        <dbReference type="ChEBI" id="CHEBI:29950"/>
        <dbReference type="ChEBI" id="CHEBI:50058"/>
        <dbReference type="ChEBI" id="CHEBI:58243"/>
        <dbReference type="ChEBI" id="CHEBI:456215"/>
        <dbReference type="EC" id="1.8.4.10"/>
    </reaction>
</comment>
<evidence type="ECO:0000256" key="2">
    <source>
        <dbReference type="ARBA" id="ARBA00022490"/>
    </source>
</evidence>
<feature type="binding site" evidence="14">
    <location>
        <position position="119"/>
    </location>
    <ligand>
        <name>[4Fe-4S] cluster</name>
        <dbReference type="ChEBI" id="CHEBI:49883"/>
    </ligand>
</feature>
<dbReference type="PANTHER" id="PTHR46482:SF9">
    <property type="entry name" value="5'-ADENYLYLSULFATE REDUCTASE 1, CHLOROPLASTIC"/>
    <property type="match status" value="1"/>
</dbReference>
<dbReference type="HAMAP" id="MF_00063">
    <property type="entry name" value="CysH"/>
    <property type="match status" value="1"/>
</dbReference>
<protein>
    <recommendedName>
        <fullName evidence="10 14">Adenosine 5'-phosphosulfate reductase</fullName>
        <shortName evidence="14">APS reductase</shortName>
        <ecNumber evidence="9 14">1.8.4.10</ecNumber>
    </recommendedName>
    <alternativeName>
        <fullName evidence="12 14">5'-adenylylsulfate reductase</fullName>
    </alternativeName>
    <alternativeName>
        <fullName evidence="11 14">Thioredoxin-dependent 5'-adenylylsulfate reductase</fullName>
    </alternativeName>
</protein>
<dbReference type="InterPro" id="IPR004511">
    <property type="entry name" value="PAPS/APS_Rdtase"/>
</dbReference>
<dbReference type="GO" id="GO:0019379">
    <property type="term" value="P:sulfate assimilation, phosphoadenylyl sulfate reduction by phosphoadenylyl-sulfate reductase (thioredoxin)"/>
    <property type="evidence" value="ECO:0007669"/>
    <property type="project" value="UniProtKB-UniRule"/>
</dbReference>
<dbReference type="GO" id="GO:0019344">
    <property type="term" value="P:cysteine biosynthetic process"/>
    <property type="evidence" value="ECO:0007669"/>
    <property type="project" value="InterPro"/>
</dbReference>
<dbReference type="AlphaFoldDB" id="A1WXX9"/>
<dbReference type="Pfam" id="PF01507">
    <property type="entry name" value="PAPS_reduct"/>
    <property type="match status" value="1"/>
</dbReference>
<evidence type="ECO:0000256" key="1">
    <source>
        <dbReference type="ARBA" id="ARBA00009732"/>
    </source>
</evidence>
<evidence type="ECO:0000259" key="15">
    <source>
        <dbReference type="Pfam" id="PF01507"/>
    </source>
</evidence>
<keyword evidence="5 14" id="KW-0408">Iron</keyword>
<gene>
    <name evidence="14" type="primary">cysH</name>
    <name evidence="16" type="ordered locus">Hhal_1777</name>
</gene>
<organism evidence="16 17">
    <name type="scientific">Halorhodospira halophila (strain DSM 244 / SL1)</name>
    <name type="common">Ectothiorhodospira halophila (strain DSM 244 / SL1)</name>
    <dbReference type="NCBI Taxonomy" id="349124"/>
    <lineage>
        <taxon>Bacteria</taxon>
        <taxon>Pseudomonadati</taxon>
        <taxon>Pseudomonadota</taxon>
        <taxon>Gammaproteobacteria</taxon>
        <taxon>Chromatiales</taxon>
        <taxon>Ectothiorhodospiraceae</taxon>
        <taxon>Halorhodospira</taxon>
    </lineage>
</organism>
<dbReference type="InterPro" id="IPR002500">
    <property type="entry name" value="PAPS_reduct_dom"/>
</dbReference>
<comment type="similarity">
    <text evidence="1 14">Belongs to the PAPS reductase family. CysH subfamily.</text>
</comment>
<evidence type="ECO:0000256" key="13">
    <source>
        <dbReference type="ARBA" id="ARBA00048441"/>
    </source>
</evidence>
<dbReference type="PIRSF" id="PIRSF000857">
    <property type="entry name" value="PAPS_reductase"/>
    <property type="match status" value="1"/>
</dbReference>
<evidence type="ECO:0000256" key="10">
    <source>
        <dbReference type="ARBA" id="ARBA00029514"/>
    </source>
</evidence>
<evidence type="ECO:0000256" key="9">
    <source>
        <dbReference type="ARBA" id="ARBA00024386"/>
    </source>
</evidence>
<evidence type="ECO:0000256" key="6">
    <source>
        <dbReference type="ARBA" id="ARBA00023014"/>
    </source>
</evidence>
<dbReference type="SUPFAM" id="SSF52402">
    <property type="entry name" value="Adenine nucleotide alpha hydrolases-like"/>
    <property type="match status" value="1"/>
</dbReference>
<dbReference type="EC" id="1.8.4.10" evidence="9 14"/>
<evidence type="ECO:0000256" key="5">
    <source>
        <dbReference type="ARBA" id="ARBA00023004"/>
    </source>
</evidence>
<dbReference type="NCBIfam" id="TIGR00434">
    <property type="entry name" value="cysH"/>
    <property type="match status" value="1"/>
</dbReference>